<reference evidence="1 2" key="1">
    <citation type="submission" date="2020-07" db="EMBL/GenBank/DDBJ databases">
        <title>Taxonomic revisions and descriptions of new bacterial species based on genomic comparisons in the high-G+C-content subgroup of the family Alcaligenaceae.</title>
        <authorList>
            <person name="Szabo A."/>
            <person name="Felfoldi T."/>
        </authorList>
    </citation>
    <scope>NUCLEOTIDE SEQUENCE [LARGE SCALE GENOMIC DNA]</scope>
    <source>
        <strain evidence="1 2">DSM 25264</strain>
    </source>
</reference>
<dbReference type="Pfam" id="PF09831">
    <property type="entry name" value="DUF2058"/>
    <property type="match status" value="1"/>
</dbReference>
<sequence length="27" mass="3029">MVSLQEQLLKAGLIDNKKAKRVSQDKS</sequence>
<keyword evidence="2" id="KW-1185">Reference proteome</keyword>
<dbReference type="AlphaFoldDB" id="A0A853FE08"/>
<comment type="caution">
    <text evidence="1">The sequence shown here is derived from an EMBL/GenBank/DDBJ whole genome shotgun (WGS) entry which is preliminary data.</text>
</comment>
<name>A0A853FE08_9BURK</name>
<dbReference type="InterPro" id="IPR018636">
    <property type="entry name" value="DUF2058"/>
</dbReference>
<organism evidence="1 2">
    <name type="scientific">Allopusillimonas soli</name>
    <dbReference type="NCBI Taxonomy" id="659016"/>
    <lineage>
        <taxon>Bacteria</taxon>
        <taxon>Pseudomonadati</taxon>
        <taxon>Pseudomonadota</taxon>
        <taxon>Betaproteobacteria</taxon>
        <taxon>Burkholderiales</taxon>
        <taxon>Alcaligenaceae</taxon>
        <taxon>Allopusillimonas</taxon>
    </lineage>
</organism>
<evidence type="ECO:0000313" key="1">
    <source>
        <dbReference type="EMBL" id="NYT39115.1"/>
    </source>
</evidence>
<dbReference type="EMBL" id="JACCEW010000032">
    <property type="protein sequence ID" value="NYT39115.1"/>
    <property type="molecule type" value="Genomic_DNA"/>
</dbReference>
<evidence type="ECO:0000313" key="2">
    <source>
        <dbReference type="Proteomes" id="UP000580517"/>
    </source>
</evidence>
<proteinExistence type="predicted"/>
<gene>
    <name evidence="1" type="ORF">H0A68_19805</name>
</gene>
<dbReference type="RefSeq" id="WP_180029243.1">
    <property type="nucleotide sequence ID" value="NZ_JACCEW010000032.1"/>
</dbReference>
<accession>A0A853FE08</accession>
<feature type="non-terminal residue" evidence="1">
    <location>
        <position position="27"/>
    </location>
</feature>
<dbReference type="Proteomes" id="UP000580517">
    <property type="component" value="Unassembled WGS sequence"/>
</dbReference>
<protein>
    <submittedName>
        <fullName evidence="1">DUF2058 family protein</fullName>
    </submittedName>
</protein>